<feature type="transmembrane region" description="Helical" evidence="12">
    <location>
        <begin position="184"/>
        <end position="205"/>
    </location>
</feature>
<feature type="transmembrane region" description="Helical" evidence="12">
    <location>
        <begin position="38"/>
        <end position="57"/>
    </location>
</feature>
<evidence type="ECO:0000256" key="2">
    <source>
        <dbReference type="ARBA" id="ARBA00005590"/>
    </source>
</evidence>
<evidence type="ECO:0000256" key="4">
    <source>
        <dbReference type="ARBA" id="ARBA00022692"/>
    </source>
</evidence>
<feature type="transmembrane region" description="Helical" evidence="12">
    <location>
        <begin position="312"/>
        <end position="334"/>
    </location>
</feature>
<proteinExistence type="inferred from homology"/>
<dbReference type="GO" id="GO:0015171">
    <property type="term" value="F:amino acid transmembrane transporter activity"/>
    <property type="evidence" value="ECO:0000318"/>
    <property type="project" value="GO_Central"/>
</dbReference>
<keyword evidence="9" id="KW-0927">Auxin signaling pathway</keyword>
<feature type="transmembrane region" description="Helical" evidence="12">
    <location>
        <begin position="355"/>
        <end position="375"/>
    </location>
</feature>
<protein>
    <submittedName>
        <fullName evidence="15">Lysine histidine transporter-like 5 isoform X1</fullName>
    </submittedName>
</protein>
<evidence type="ECO:0000256" key="8">
    <source>
        <dbReference type="ARBA" id="ARBA00023136"/>
    </source>
</evidence>
<feature type="domain" description="Amino acid transporter transmembrane" evidence="13">
    <location>
        <begin position="35"/>
        <end position="432"/>
    </location>
</feature>
<accession>A0A2I4E3H4</accession>
<dbReference type="Proteomes" id="UP000235220">
    <property type="component" value="Chromosome 10"/>
</dbReference>
<dbReference type="Pfam" id="PF01490">
    <property type="entry name" value="Aa_trans"/>
    <property type="match status" value="1"/>
</dbReference>
<keyword evidence="4 12" id="KW-0812">Transmembrane</keyword>
<keyword evidence="5" id="KW-0769">Symport</keyword>
<reference evidence="15" key="1">
    <citation type="submission" date="2025-08" db="UniProtKB">
        <authorList>
            <consortium name="RefSeq"/>
        </authorList>
    </citation>
    <scope>IDENTIFICATION</scope>
    <source>
        <tissue evidence="15">Leaves</tissue>
    </source>
</reference>
<evidence type="ECO:0000256" key="5">
    <source>
        <dbReference type="ARBA" id="ARBA00022847"/>
    </source>
</evidence>
<keyword evidence="14" id="KW-1185">Reference proteome</keyword>
<organism evidence="14 15">
    <name type="scientific">Juglans regia</name>
    <name type="common">English walnut</name>
    <dbReference type="NCBI Taxonomy" id="51240"/>
    <lineage>
        <taxon>Eukaryota</taxon>
        <taxon>Viridiplantae</taxon>
        <taxon>Streptophyta</taxon>
        <taxon>Embryophyta</taxon>
        <taxon>Tracheophyta</taxon>
        <taxon>Spermatophyta</taxon>
        <taxon>Magnoliopsida</taxon>
        <taxon>eudicotyledons</taxon>
        <taxon>Gunneridae</taxon>
        <taxon>Pentapetalae</taxon>
        <taxon>rosids</taxon>
        <taxon>fabids</taxon>
        <taxon>Fagales</taxon>
        <taxon>Juglandaceae</taxon>
        <taxon>Juglans</taxon>
    </lineage>
</organism>
<evidence type="ECO:0000256" key="6">
    <source>
        <dbReference type="ARBA" id="ARBA00022970"/>
    </source>
</evidence>
<dbReference type="InterPro" id="IPR013057">
    <property type="entry name" value="AA_transpt_TM"/>
</dbReference>
<name>A0A2I4E3H4_JUGRE</name>
<evidence type="ECO:0000256" key="7">
    <source>
        <dbReference type="ARBA" id="ARBA00022989"/>
    </source>
</evidence>
<keyword evidence="6" id="KW-0029">Amino-acid transport</keyword>
<evidence type="ECO:0000256" key="9">
    <source>
        <dbReference type="ARBA" id="ARBA00023294"/>
    </source>
</evidence>
<keyword evidence="3" id="KW-0813">Transport</keyword>
<comment type="similarity">
    <text evidence="2">Belongs to the amino acid/polyamine transporter 2 family. Amino acid/auxin permease (AAAP) (TC 2.A.18.1) subfamily.</text>
</comment>
<evidence type="ECO:0000256" key="11">
    <source>
        <dbReference type="SAM" id="MobiDB-lite"/>
    </source>
</evidence>
<feature type="transmembrane region" description="Helical" evidence="12">
    <location>
        <begin position="64"/>
        <end position="85"/>
    </location>
</feature>
<dbReference type="OrthoDB" id="40134at2759"/>
<dbReference type="AlphaFoldDB" id="A0A2I4E3H4"/>
<dbReference type="GO" id="GO:0009734">
    <property type="term" value="P:auxin-activated signaling pathway"/>
    <property type="evidence" value="ECO:0007669"/>
    <property type="project" value="UniProtKB-KW"/>
</dbReference>
<keyword evidence="8 12" id="KW-0472">Membrane</keyword>
<dbReference type="FunCoup" id="A0A2I4E3H4">
    <property type="interactions" value="5"/>
</dbReference>
<dbReference type="RefSeq" id="XP_018813945.1">
    <property type="nucleotide sequence ID" value="XM_018958400.2"/>
</dbReference>
<comment type="function">
    <text evidence="10">Carrier protein involved in proton-driven auxin influx. Mediates the formation of auxin gradient from developing leaves (site of auxin biosynthesis) to tips by contributing to the loading of auxin in vascular tissues and facilitating acropetal (base to tip) auxin transport within inner tissues of the root apex, and basipetal (tip to base) auxin transport within outer tissues of the root apex. May be involved in lateral roots and nodules formation.</text>
</comment>
<evidence type="ECO:0000313" key="14">
    <source>
        <dbReference type="Proteomes" id="UP000235220"/>
    </source>
</evidence>
<feature type="region of interest" description="Disordered" evidence="11">
    <location>
        <begin position="1"/>
        <end position="20"/>
    </location>
</feature>
<dbReference type="GeneID" id="108985928"/>
<evidence type="ECO:0000313" key="15">
    <source>
        <dbReference type="RefSeq" id="XP_018813945.1"/>
    </source>
</evidence>
<feature type="transmembrane region" description="Helical" evidence="12">
    <location>
        <begin position="381"/>
        <end position="402"/>
    </location>
</feature>
<feature type="transmembrane region" description="Helical" evidence="12">
    <location>
        <begin position="271"/>
        <end position="292"/>
    </location>
</feature>
<evidence type="ECO:0000256" key="10">
    <source>
        <dbReference type="ARBA" id="ARBA00045588"/>
    </source>
</evidence>
<evidence type="ECO:0000259" key="13">
    <source>
        <dbReference type="Pfam" id="PF01490"/>
    </source>
</evidence>
<dbReference type="GO" id="GO:0016020">
    <property type="term" value="C:membrane"/>
    <property type="evidence" value="ECO:0000318"/>
    <property type="project" value="GO_Central"/>
</dbReference>
<sequence>MANGAIVDRDHQAQTGGTGQEADLNKWLPVTASRKAKWWYSAFHNVTAMVGAGILGLPFAISQLGWILGIVSILGSWLITFYSLWQLVELHEAVPGKRFDRYHELGQHAFGEKLGYWIVVPQQACVQAATTIVYSVTGGKSLKKFFDLLVPSANGVRQTYFILIFSCLQLVISQTPNFNSLKGISLLAAVMSICYSLVAFVASTIRGSHNHNLITYGVRSHSTGGQIFDALNALGTIAFAFAAHSVALEIQATIPSSSQKPSKKPMWRGCLWAYIIVAFCYLSVSISGFWAFGNAVDDDILVSLEKPRLLIAIANLMVFFHVLGSYQVFAMPLFDLLESFLVLKLHFTPGRALRLIGRSTYVALAGFIAMCIPFFGGLLGFFGGLVFASTSFFLPCIIWLVIQKPKIWSFHWVASWVSIILGVMIAVFAPIGGLRQIIVSAKTYKIFS</sequence>
<evidence type="ECO:0000256" key="3">
    <source>
        <dbReference type="ARBA" id="ARBA00022448"/>
    </source>
</evidence>
<gene>
    <name evidence="15" type="primary">LOC108985928</name>
</gene>
<dbReference type="GO" id="GO:0003333">
    <property type="term" value="P:amino acid transmembrane transport"/>
    <property type="evidence" value="ECO:0000318"/>
    <property type="project" value="GO_Central"/>
</dbReference>
<dbReference type="InParanoid" id="A0A2I4E3H4"/>
<comment type="subcellular location">
    <subcellularLocation>
        <location evidence="1">Endomembrane system</location>
        <topology evidence="1">Multi-pass membrane protein</topology>
    </subcellularLocation>
</comment>
<feature type="transmembrane region" description="Helical" evidence="12">
    <location>
        <begin position="414"/>
        <end position="438"/>
    </location>
</feature>
<keyword evidence="7 12" id="KW-1133">Transmembrane helix</keyword>
<dbReference type="STRING" id="51240.A0A2I4E3H4"/>
<dbReference type="KEGG" id="jre:108985928"/>
<dbReference type="PANTHER" id="PTHR48017">
    <property type="entry name" value="OS05G0424000 PROTEIN-RELATED"/>
    <property type="match status" value="1"/>
</dbReference>
<dbReference type="GO" id="GO:0012505">
    <property type="term" value="C:endomembrane system"/>
    <property type="evidence" value="ECO:0007669"/>
    <property type="project" value="UniProtKB-SubCell"/>
</dbReference>
<evidence type="ECO:0000256" key="1">
    <source>
        <dbReference type="ARBA" id="ARBA00004127"/>
    </source>
</evidence>
<evidence type="ECO:0000256" key="12">
    <source>
        <dbReference type="SAM" id="Phobius"/>
    </source>
</evidence>
<dbReference type="GO" id="GO:0015293">
    <property type="term" value="F:symporter activity"/>
    <property type="evidence" value="ECO:0007669"/>
    <property type="project" value="UniProtKB-KW"/>
</dbReference>